<reference evidence="1 2" key="1">
    <citation type="submission" date="2020-10" db="EMBL/GenBank/DDBJ databases">
        <title>The Coptis chinensis genome and diversification of protoberbering-type alkaloids.</title>
        <authorList>
            <person name="Wang B."/>
            <person name="Shu S."/>
            <person name="Song C."/>
            <person name="Liu Y."/>
        </authorList>
    </citation>
    <scope>NUCLEOTIDE SEQUENCE [LARGE SCALE GENOMIC DNA]</scope>
    <source>
        <strain evidence="1">HL-2020</strain>
        <tissue evidence="1">Leaf</tissue>
    </source>
</reference>
<dbReference type="EMBL" id="JADFTS010000008">
    <property type="protein sequence ID" value="KAF9592327.1"/>
    <property type="molecule type" value="Genomic_DNA"/>
</dbReference>
<gene>
    <name evidence="1" type="ORF">IFM89_014235</name>
</gene>
<dbReference type="AlphaFoldDB" id="A0A835LH59"/>
<keyword evidence="2" id="KW-1185">Reference proteome</keyword>
<proteinExistence type="predicted"/>
<evidence type="ECO:0000313" key="1">
    <source>
        <dbReference type="EMBL" id="KAF9592327.1"/>
    </source>
</evidence>
<name>A0A835LH59_9MAGN</name>
<sequence>MDFNRSFMFKEKKIVQPTFSAERIFGGTLLAMCSNDLGQYGTQQRLKQVAEGAKVVGVSRIIGLCFFQNDHDPSKLVAETPCKLLHFLVLDVVFLLVSSRNEFENVQENNEVGSQYFIPSKEESLLDDTKYKSQTR</sequence>
<organism evidence="1 2">
    <name type="scientific">Coptis chinensis</name>
    <dbReference type="NCBI Taxonomy" id="261450"/>
    <lineage>
        <taxon>Eukaryota</taxon>
        <taxon>Viridiplantae</taxon>
        <taxon>Streptophyta</taxon>
        <taxon>Embryophyta</taxon>
        <taxon>Tracheophyta</taxon>
        <taxon>Spermatophyta</taxon>
        <taxon>Magnoliopsida</taxon>
        <taxon>Ranunculales</taxon>
        <taxon>Ranunculaceae</taxon>
        <taxon>Coptidoideae</taxon>
        <taxon>Coptis</taxon>
    </lineage>
</organism>
<dbReference type="Proteomes" id="UP000631114">
    <property type="component" value="Unassembled WGS sequence"/>
</dbReference>
<accession>A0A835LH59</accession>
<evidence type="ECO:0000313" key="2">
    <source>
        <dbReference type="Proteomes" id="UP000631114"/>
    </source>
</evidence>
<protein>
    <submittedName>
        <fullName evidence="1">Uncharacterized protein</fullName>
    </submittedName>
</protein>
<comment type="caution">
    <text evidence="1">The sequence shown here is derived from an EMBL/GenBank/DDBJ whole genome shotgun (WGS) entry which is preliminary data.</text>
</comment>